<evidence type="ECO:0000313" key="1">
    <source>
        <dbReference type="EMBL" id="TWP38551.1"/>
    </source>
</evidence>
<evidence type="ECO:0000313" key="2">
    <source>
        <dbReference type="Proteomes" id="UP000320244"/>
    </source>
</evidence>
<dbReference type="Proteomes" id="UP000320244">
    <property type="component" value="Unassembled WGS sequence"/>
</dbReference>
<reference evidence="1 2" key="1">
    <citation type="submission" date="2019-05" db="EMBL/GenBank/DDBJ databases">
        <authorList>
            <person name="Lee S.D."/>
        </authorList>
    </citation>
    <scope>NUCLEOTIDE SEQUENCE [LARGE SCALE GENOMIC DNA]</scope>
    <source>
        <strain evidence="1 2">C5-26</strain>
    </source>
</reference>
<dbReference type="InterPro" id="IPR013494">
    <property type="entry name" value="CHP02678"/>
</dbReference>
<name>A0A563E8L8_9MICO</name>
<keyword evidence="2" id="KW-1185">Reference proteome</keyword>
<dbReference type="RefSeq" id="WP_146314954.1">
    <property type="nucleotide sequence ID" value="NZ_VCQV01000002.1"/>
</dbReference>
<dbReference type="EMBL" id="VCQV01000002">
    <property type="protein sequence ID" value="TWP38551.1"/>
    <property type="molecule type" value="Genomic_DNA"/>
</dbReference>
<gene>
    <name evidence="1" type="ORF">FGL98_01800</name>
</gene>
<protein>
    <submittedName>
        <fullName evidence="1">TIGR02678 family protein</fullName>
    </submittedName>
</protein>
<comment type="caution">
    <text evidence="1">The sequence shown here is derived from an EMBL/GenBank/DDBJ whole genome shotgun (WGS) entry which is preliminary data.</text>
</comment>
<accession>A0A563E8L8</accession>
<reference evidence="1 2" key="2">
    <citation type="submission" date="2019-08" db="EMBL/GenBank/DDBJ databases">
        <title>Jejuicoccus antrihumi gen. nov., sp. nov., a new member of the family Dermacoccaceae isolated from a cave.</title>
        <authorList>
            <person name="Schumann P."/>
            <person name="Kim I.S."/>
        </authorList>
    </citation>
    <scope>NUCLEOTIDE SEQUENCE [LARGE SCALE GENOMIC DNA]</scope>
    <source>
        <strain evidence="1 2">C5-26</strain>
    </source>
</reference>
<organism evidence="1 2">
    <name type="scientific">Leekyejoonella antrihumi</name>
    <dbReference type="NCBI Taxonomy" id="1660198"/>
    <lineage>
        <taxon>Bacteria</taxon>
        <taxon>Bacillati</taxon>
        <taxon>Actinomycetota</taxon>
        <taxon>Actinomycetes</taxon>
        <taxon>Micrococcales</taxon>
        <taxon>Dermacoccaceae</taxon>
        <taxon>Leekyejoonella</taxon>
    </lineage>
</organism>
<sequence>MTTQPPATSEQARPVTDPYVQAEVRTAARALLRSPLLYPGGGQDEELRLVRRHREELTRLFGDGLGYRLLVEPGFARLVKTGLGRDASRGLSRRNGTAFDPRRYAMLSLTVAALGRTRSQLLIDELVAQVRSAAADAGVDVDLDAIADRRALHSALVALIDLGVLSERDGHVDDWIEGRKDTLLDVHRDRLGVLVAAPLGGCDSADEVVAVASVPSAAGGARVAVRRTLTERPMLSTEDLTEEQREWWRRNRNREREWFQAALGLEVELRAEGAMAIDPDGDLTDLTFPGPGSAKHYALLLLAGVVDEIRATLGKTAYGQAWVPQPAAVVQRVGDEVFASWRDGFRKAHREDPAALHREALDVLRDAGLIRWEHGSVLVHAAAARYAPRPTLVEASSTGMPSLFDEES</sequence>
<dbReference type="Pfam" id="PF09661">
    <property type="entry name" value="DUF2398"/>
    <property type="match status" value="1"/>
</dbReference>
<dbReference type="OrthoDB" id="188354at2"/>
<dbReference type="AlphaFoldDB" id="A0A563E8L8"/>
<proteinExistence type="predicted"/>
<dbReference type="NCBIfam" id="TIGR02678">
    <property type="entry name" value="TIGR02678 family protein"/>
    <property type="match status" value="1"/>
</dbReference>